<keyword evidence="12" id="KW-1185">Reference proteome</keyword>
<feature type="transmembrane region" description="Helical" evidence="7">
    <location>
        <begin position="27"/>
        <end position="46"/>
    </location>
</feature>
<evidence type="ECO:0000313" key="12">
    <source>
        <dbReference type="Proteomes" id="UP000199440"/>
    </source>
</evidence>
<evidence type="ECO:0000259" key="10">
    <source>
        <dbReference type="Pfam" id="PF21088"/>
    </source>
</evidence>
<dbReference type="Pfam" id="PF21082">
    <property type="entry name" value="MS_channel_3rd"/>
    <property type="match status" value="1"/>
</dbReference>
<accession>A0A1G9XJQ4</accession>
<dbReference type="PANTHER" id="PTHR30347:SF1">
    <property type="entry name" value="MECHANOSENSITIVE CHANNEL MSCK"/>
    <property type="match status" value="1"/>
</dbReference>
<reference evidence="11 12" key="1">
    <citation type="submission" date="2016-10" db="EMBL/GenBank/DDBJ databases">
        <authorList>
            <person name="de Groot N.N."/>
        </authorList>
    </citation>
    <scope>NUCLEOTIDE SEQUENCE [LARGE SCALE GENOMIC DNA]</scope>
    <source>
        <strain evidence="11 12">DSM 19886</strain>
    </source>
</reference>
<dbReference type="InterPro" id="IPR049278">
    <property type="entry name" value="MS_channel_C"/>
</dbReference>
<dbReference type="InterPro" id="IPR011014">
    <property type="entry name" value="MscS_channel_TM-2"/>
</dbReference>
<name>A0A1G9XJQ4_9FLAO</name>
<dbReference type="Pfam" id="PF21088">
    <property type="entry name" value="MS_channel_1st"/>
    <property type="match status" value="1"/>
</dbReference>
<dbReference type="InterPro" id="IPR010920">
    <property type="entry name" value="LSM_dom_sf"/>
</dbReference>
<gene>
    <name evidence="11" type="ORF">SAMN04488514_11844</name>
</gene>
<dbReference type="SUPFAM" id="SSF50182">
    <property type="entry name" value="Sm-like ribonucleoproteins"/>
    <property type="match status" value="1"/>
</dbReference>
<feature type="transmembrane region" description="Helical" evidence="7">
    <location>
        <begin position="92"/>
        <end position="114"/>
    </location>
</feature>
<feature type="domain" description="Mechanosensitive ion channel transmembrane helices 2/3" evidence="10">
    <location>
        <begin position="70"/>
        <end position="111"/>
    </location>
</feature>
<keyword evidence="6 7" id="KW-0472">Membrane</keyword>
<dbReference type="Gene3D" id="2.30.30.60">
    <property type="match status" value="1"/>
</dbReference>
<keyword evidence="4 7" id="KW-0812">Transmembrane</keyword>
<dbReference type="EMBL" id="FNGV01000018">
    <property type="protein sequence ID" value="SDM96970.1"/>
    <property type="molecule type" value="Genomic_DNA"/>
</dbReference>
<dbReference type="Pfam" id="PF00924">
    <property type="entry name" value="MS_channel_2nd"/>
    <property type="match status" value="1"/>
</dbReference>
<dbReference type="SUPFAM" id="SSF82689">
    <property type="entry name" value="Mechanosensitive channel protein MscS (YggB), C-terminal domain"/>
    <property type="match status" value="1"/>
</dbReference>
<sequence length="301" mass="34219">MEYFKDIMSTINRFLSRRIIDTDNIDITIGTLLTIIIVLVVVTYVLRLVHKFVTAKLPEADKNKFVSIFNFLKYLLYILIVITVLHASGVNLTVLLTASAALFVGLGFALQYLFQDIISGVLIILDQSLHVGDVIEIDNKVSRVFEIRLRTTRTLTRDDKVIIIPNHVFLTDSIYNYTQNHNITRESLKIGVAYGSDVSKVTQILEAVAEGNEDVLKTPKAFVQFDDFGDSALMFSLNFYITNSFGAPGIKSQMRYKIDTEFRDNNISIPFPQRDVHVYQHSPFQHSRVENSTKEWGLGDD</sequence>
<evidence type="ECO:0000256" key="5">
    <source>
        <dbReference type="ARBA" id="ARBA00022989"/>
    </source>
</evidence>
<evidence type="ECO:0000259" key="8">
    <source>
        <dbReference type="Pfam" id="PF00924"/>
    </source>
</evidence>
<dbReference type="OrthoDB" id="9809206at2"/>
<feature type="domain" description="Mechanosensitive ion channel MscS" evidence="8">
    <location>
        <begin position="113"/>
        <end position="178"/>
    </location>
</feature>
<evidence type="ECO:0000256" key="6">
    <source>
        <dbReference type="ARBA" id="ARBA00023136"/>
    </source>
</evidence>
<evidence type="ECO:0000256" key="3">
    <source>
        <dbReference type="ARBA" id="ARBA00022475"/>
    </source>
</evidence>
<dbReference type="AlphaFoldDB" id="A0A1G9XJQ4"/>
<keyword evidence="3" id="KW-1003">Cell membrane</keyword>
<dbReference type="Gene3D" id="1.10.287.1260">
    <property type="match status" value="1"/>
</dbReference>
<evidence type="ECO:0000256" key="1">
    <source>
        <dbReference type="ARBA" id="ARBA00004651"/>
    </source>
</evidence>
<dbReference type="SUPFAM" id="SSF82861">
    <property type="entry name" value="Mechanosensitive channel protein MscS (YggB), transmembrane region"/>
    <property type="match status" value="1"/>
</dbReference>
<organism evidence="11 12">
    <name type="scientific">Kriegella aquimaris</name>
    <dbReference type="NCBI Taxonomy" id="192904"/>
    <lineage>
        <taxon>Bacteria</taxon>
        <taxon>Pseudomonadati</taxon>
        <taxon>Bacteroidota</taxon>
        <taxon>Flavobacteriia</taxon>
        <taxon>Flavobacteriales</taxon>
        <taxon>Flavobacteriaceae</taxon>
        <taxon>Kriegella</taxon>
    </lineage>
</organism>
<dbReference type="RefSeq" id="WP_089895188.1">
    <property type="nucleotide sequence ID" value="NZ_FNGV01000018.1"/>
</dbReference>
<dbReference type="InterPro" id="IPR006685">
    <property type="entry name" value="MscS_channel_2nd"/>
</dbReference>
<feature type="domain" description="Mechanosensitive ion channel MscS C-terminal" evidence="9">
    <location>
        <begin position="188"/>
        <end position="269"/>
    </location>
</feature>
<dbReference type="GO" id="GO:0005886">
    <property type="term" value="C:plasma membrane"/>
    <property type="evidence" value="ECO:0007669"/>
    <property type="project" value="UniProtKB-SubCell"/>
</dbReference>
<dbReference type="InterPro" id="IPR011066">
    <property type="entry name" value="MscS_channel_C_sf"/>
</dbReference>
<comment type="subcellular location">
    <subcellularLocation>
        <location evidence="1">Cell membrane</location>
        <topology evidence="1">Multi-pass membrane protein</topology>
    </subcellularLocation>
</comment>
<evidence type="ECO:0000259" key="9">
    <source>
        <dbReference type="Pfam" id="PF21082"/>
    </source>
</evidence>
<evidence type="ECO:0000256" key="2">
    <source>
        <dbReference type="ARBA" id="ARBA00008017"/>
    </source>
</evidence>
<dbReference type="PANTHER" id="PTHR30347">
    <property type="entry name" value="POTASSIUM CHANNEL RELATED"/>
    <property type="match status" value="1"/>
</dbReference>
<feature type="transmembrane region" description="Helical" evidence="7">
    <location>
        <begin position="66"/>
        <end position="85"/>
    </location>
</feature>
<keyword evidence="5 7" id="KW-1133">Transmembrane helix</keyword>
<dbReference type="InterPro" id="IPR049142">
    <property type="entry name" value="MS_channel_1st"/>
</dbReference>
<dbReference type="Proteomes" id="UP000199440">
    <property type="component" value="Unassembled WGS sequence"/>
</dbReference>
<dbReference type="Gene3D" id="3.30.70.100">
    <property type="match status" value="1"/>
</dbReference>
<dbReference type="InterPro" id="IPR052702">
    <property type="entry name" value="MscS-like_channel"/>
</dbReference>
<protein>
    <submittedName>
        <fullName evidence="11">Mechanosensitive ion channel</fullName>
    </submittedName>
</protein>
<comment type="similarity">
    <text evidence="2">Belongs to the MscS (TC 1.A.23) family.</text>
</comment>
<dbReference type="GO" id="GO:0008381">
    <property type="term" value="F:mechanosensitive monoatomic ion channel activity"/>
    <property type="evidence" value="ECO:0007669"/>
    <property type="project" value="UniProtKB-ARBA"/>
</dbReference>
<evidence type="ECO:0000313" key="11">
    <source>
        <dbReference type="EMBL" id="SDM96970.1"/>
    </source>
</evidence>
<evidence type="ECO:0000256" key="7">
    <source>
        <dbReference type="SAM" id="Phobius"/>
    </source>
</evidence>
<proteinExistence type="inferred from homology"/>
<evidence type="ECO:0000256" key="4">
    <source>
        <dbReference type="ARBA" id="ARBA00022692"/>
    </source>
</evidence>
<dbReference type="STRING" id="192904.SAMN04488514_11844"/>
<dbReference type="InterPro" id="IPR023408">
    <property type="entry name" value="MscS_beta-dom_sf"/>
</dbReference>